<dbReference type="Gene3D" id="3.10.20.90">
    <property type="entry name" value="Phosphatidylinositol 3-kinase Catalytic Subunit, Chain A, domain 1"/>
    <property type="match status" value="1"/>
</dbReference>
<evidence type="ECO:0000256" key="5">
    <source>
        <dbReference type="ARBA" id="ARBA00022786"/>
    </source>
</evidence>
<gene>
    <name evidence="11" type="ORF">KUCA_T00004578001</name>
</gene>
<dbReference type="InterPro" id="IPR038765">
    <property type="entry name" value="Papain-like_cys_pep_sf"/>
</dbReference>
<dbReference type="GO" id="GO:0004843">
    <property type="term" value="F:cysteine-type deubiquitinase activity"/>
    <property type="evidence" value="ECO:0007669"/>
    <property type="project" value="UniProtKB-EC"/>
</dbReference>
<keyword evidence="7" id="KW-0788">Thiol protease</keyword>
<comment type="catalytic activity">
    <reaction evidence="1">
        <text>Thiol-dependent hydrolysis of ester, thioester, amide, peptide and isopeptide bonds formed by the C-terminal Gly of ubiquitin (a 76-residue protein attached to proteins as an intracellular targeting signal).</text>
        <dbReference type="EC" id="3.4.19.12"/>
    </reaction>
</comment>
<dbReference type="SUPFAM" id="SSF54001">
    <property type="entry name" value="Cysteine proteinases"/>
    <property type="match status" value="1"/>
</dbReference>
<dbReference type="STRING" id="1382522.W6MPG8"/>
<feature type="domain" description="USP" evidence="10">
    <location>
        <begin position="227"/>
        <end position="556"/>
    </location>
</feature>
<dbReference type="OrthoDB" id="289038at2759"/>
<dbReference type="CDD" id="cd02659">
    <property type="entry name" value="peptidase_C19C"/>
    <property type="match status" value="1"/>
</dbReference>
<dbReference type="InterPro" id="IPR001394">
    <property type="entry name" value="Peptidase_C19_UCH"/>
</dbReference>
<evidence type="ECO:0000256" key="1">
    <source>
        <dbReference type="ARBA" id="ARBA00000707"/>
    </source>
</evidence>
<dbReference type="InterPro" id="IPR029346">
    <property type="entry name" value="USP_C"/>
</dbReference>
<accession>W6MPG8</accession>
<evidence type="ECO:0000256" key="4">
    <source>
        <dbReference type="ARBA" id="ARBA00022670"/>
    </source>
</evidence>
<dbReference type="Pfam" id="PF22486">
    <property type="entry name" value="MATH_2"/>
    <property type="match status" value="1"/>
</dbReference>
<dbReference type="InterPro" id="IPR002083">
    <property type="entry name" value="MATH/TRAF_dom"/>
</dbReference>
<evidence type="ECO:0000256" key="7">
    <source>
        <dbReference type="ARBA" id="ARBA00022807"/>
    </source>
</evidence>
<dbReference type="SMART" id="SM00061">
    <property type="entry name" value="MATH"/>
    <property type="match status" value="1"/>
</dbReference>
<evidence type="ECO:0000313" key="12">
    <source>
        <dbReference type="Proteomes" id="UP000019384"/>
    </source>
</evidence>
<dbReference type="Pfam" id="PF14533">
    <property type="entry name" value="USP7_C2"/>
    <property type="match status" value="1"/>
</dbReference>
<evidence type="ECO:0000313" key="11">
    <source>
        <dbReference type="EMBL" id="CDK28594.1"/>
    </source>
</evidence>
<evidence type="ECO:0000259" key="10">
    <source>
        <dbReference type="PROSITE" id="PS50235"/>
    </source>
</evidence>
<comment type="similarity">
    <text evidence="2">Belongs to the peptidase C19 family.</text>
</comment>
<dbReference type="Gene3D" id="3.90.70.10">
    <property type="entry name" value="Cysteine proteinases"/>
    <property type="match status" value="1"/>
</dbReference>
<dbReference type="GO" id="GO:0005634">
    <property type="term" value="C:nucleus"/>
    <property type="evidence" value="ECO:0007669"/>
    <property type="project" value="TreeGrafter"/>
</dbReference>
<dbReference type="InterPro" id="IPR028889">
    <property type="entry name" value="USP"/>
</dbReference>
<dbReference type="GO" id="GO:0016579">
    <property type="term" value="P:protein deubiquitination"/>
    <property type="evidence" value="ECO:0007669"/>
    <property type="project" value="EnsemblFungi"/>
</dbReference>
<keyword evidence="12" id="KW-1185">Reference proteome</keyword>
<dbReference type="Pfam" id="PF12436">
    <property type="entry name" value="USP7_ICP0_bdg"/>
    <property type="match status" value="1"/>
</dbReference>
<evidence type="ECO:0000256" key="8">
    <source>
        <dbReference type="SAM" id="MobiDB-lite"/>
    </source>
</evidence>
<dbReference type="GeneID" id="34521972"/>
<dbReference type="GO" id="GO:0010995">
    <property type="term" value="P:free ubiquitin chain depolymerization"/>
    <property type="evidence" value="ECO:0007669"/>
    <property type="project" value="EnsemblFungi"/>
</dbReference>
<keyword evidence="4" id="KW-0645">Protease</keyword>
<dbReference type="InterPro" id="IPR050164">
    <property type="entry name" value="Peptidase_C19"/>
</dbReference>
<proteinExistence type="inferred from homology"/>
<feature type="region of interest" description="Disordered" evidence="8">
    <location>
        <begin position="912"/>
        <end position="933"/>
    </location>
</feature>
<sequence>MVMDKPFTEADPDVIDLTGNISSGSSTSSSLASSPASAPLESADSSKFDLMQAKLMPPPPEEYQVDIEGYFTWEIKQWSKLPEDKALSPRFQVGDFEWNLLLFKKTQTSLNPAIYLEPHPLNANGTSSEKDSEWHVCAQFVIDAWNPHDPTVHRSSVSHHRFSSQETDWGFTNFLEKKNLFGTSKQTGFIYEDAINFTVYVRIMKDHTGVLWHNFMNYDSKKETGFVGLNNQGATCYLNSLLQSYFFTKLFRKKVFSIPTKEESITDYTKKHKTVELALQRLFYKLQTSDHPVDTLELTKSFGWDSSDAFTQHDVQELNRVLMDILENRMKGTAIEGCLTGIFVGKMKSFIRCINVDFESSRVEDYWDIQLNVKGMGNLEQSFANYIEPEVLDGDNKYEATGYGLQDANKGVVFESFPPVLHLQLKRFEYDFQTLNLMKINDRHEFPDSIDLKPYLDKSSSTVDEDWEYELHGVLVHTGDISTGHYYALIKPSLEDEWYRFDDDRVWKCVKSEVFEQNFGANRRLDSEIRTMTKSEYVDYQQRRHTSAYMLVYLRKSKLNEIMDEVTDEDVPKHVRTQIDLELEAYARRKREMEEMHLYVNFRVYTNDTFMKFQGSDLGPLHSTAYGEDPHDPESNPIAFRFLKEEKFSKVLDTISEALGGKSVEQFRLWFMSHRDNRTIRPCVPVSIDYEEARNSSVETVFAEYDKNPRAYTMRLFVEEPDKELRRVAESAYKLRSEGKLTLDEKEHVDSLNLISHFNQLVEATRAPSPTPFVDVSPESNNLIVFLKFFDVANQRLVGFTHAIISADQQVSKLTRLINFLFNQELEAPIKYYEEVEPSTIETMSLFNSFDKSEIGNGDIICFNSLQLPDGVLERAEYKSPIAFYDFFRTRVHLFFKPLKKALEDEENYVAETPAGLEEDTTDGNSGDEKTGKETDLWVSHKTVFPVLLEKLGKALGVDPNYIRLFYINEEDKRVPLFRSSQYLLANLPPYRRFTFEYEILSITLEELETMKLVKLSWIGSGINHEQKHEFLVPDDSTVQTVVDRLQPRVGFNEIIKQDLMIWASYNHTFQKPISLDFPVIELASHEELVIGLFPEYTSLWQEFNWGKIGDSDGNLTLDNTKFIPVVQYQDDPHRATHGSPFIFLLIQGEKIEATKTRIQKIMGLGAKEFSKVGISLLGRNFKPVNIPTDNPDIILFNEARSDTSLGLNHPDPTAKRHERAIFIKN</sequence>
<dbReference type="Proteomes" id="UP000019384">
    <property type="component" value="Unassembled WGS sequence"/>
</dbReference>
<dbReference type="GO" id="GO:0005777">
    <property type="term" value="C:peroxisome"/>
    <property type="evidence" value="ECO:0007669"/>
    <property type="project" value="EnsemblFungi"/>
</dbReference>
<feature type="region of interest" description="Disordered" evidence="8">
    <location>
        <begin position="1"/>
        <end position="43"/>
    </location>
</feature>
<dbReference type="GO" id="GO:0016973">
    <property type="term" value="P:poly(A)+ mRNA export from nucleus"/>
    <property type="evidence" value="ECO:0007669"/>
    <property type="project" value="EnsemblFungi"/>
</dbReference>
<dbReference type="PROSITE" id="PS00972">
    <property type="entry name" value="USP_1"/>
    <property type="match status" value="1"/>
</dbReference>
<feature type="compositionally biased region" description="Low complexity" evidence="8">
    <location>
        <begin position="22"/>
        <end position="43"/>
    </location>
</feature>
<protein>
    <recommendedName>
        <fullName evidence="3">ubiquitinyl hydrolase 1</fullName>
        <ecNumber evidence="3">3.4.19.12</ecNumber>
    </recommendedName>
</protein>
<organism evidence="11 12">
    <name type="scientific">Kuraishia capsulata CBS 1993</name>
    <dbReference type="NCBI Taxonomy" id="1382522"/>
    <lineage>
        <taxon>Eukaryota</taxon>
        <taxon>Fungi</taxon>
        <taxon>Dikarya</taxon>
        <taxon>Ascomycota</taxon>
        <taxon>Saccharomycotina</taxon>
        <taxon>Pichiomycetes</taxon>
        <taxon>Pichiales</taxon>
        <taxon>Pichiaceae</taxon>
        <taxon>Kuraishia</taxon>
    </lineage>
</organism>
<dbReference type="InterPro" id="IPR024729">
    <property type="entry name" value="USP7_ICP0-binding_dom"/>
</dbReference>
<reference evidence="11" key="2">
    <citation type="submission" date="2014-02" db="EMBL/GenBank/DDBJ databases">
        <title>Complete DNA sequence of /Kuraishia capsulata/ illustrates novel genomic features among budding yeasts (/Saccharomycotina/).</title>
        <authorList>
            <person name="Morales L."/>
            <person name="Noel B."/>
            <person name="Porcel B."/>
            <person name="Marcet-Houben M."/>
            <person name="Hullo M-F."/>
            <person name="Sacerdot C."/>
            <person name="Tekaia F."/>
            <person name="Leh-Louis V."/>
            <person name="Despons L."/>
            <person name="Khanna V."/>
            <person name="Aury J-M."/>
            <person name="Barbe V."/>
            <person name="Couloux A."/>
            <person name="Labadie K."/>
            <person name="Pelletier E."/>
            <person name="Souciet J-L."/>
            <person name="Boekhout T."/>
            <person name="Gabaldon T."/>
            <person name="Wincker P."/>
            <person name="Dujon B."/>
        </authorList>
    </citation>
    <scope>NUCLEOTIDE SEQUENCE</scope>
    <source>
        <strain evidence="11">CBS 1993</strain>
    </source>
</reference>
<dbReference type="PANTHER" id="PTHR24006">
    <property type="entry name" value="UBIQUITIN CARBOXYL-TERMINAL HYDROLASE"/>
    <property type="match status" value="1"/>
</dbReference>
<name>W6MPG8_9ASCO</name>
<feature type="domain" description="MATH" evidence="9">
    <location>
        <begin position="68"/>
        <end position="201"/>
    </location>
</feature>
<dbReference type="Gene3D" id="2.60.210.10">
    <property type="entry name" value="Apoptosis, Tumor Necrosis Factor Receptor Associated Protein 2, Chain A"/>
    <property type="match status" value="1"/>
</dbReference>
<dbReference type="HOGENOM" id="CLU_003532_2_1_1"/>
<dbReference type="InterPro" id="IPR018200">
    <property type="entry name" value="USP_CS"/>
</dbReference>
<dbReference type="InterPro" id="IPR008974">
    <property type="entry name" value="TRAF-like"/>
</dbReference>
<dbReference type="Pfam" id="PF00443">
    <property type="entry name" value="UCH"/>
    <property type="match status" value="1"/>
</dbReference>
<evidence type="ECO:0000256" key="3">
    <source>
        <dbReference type="ARBA" id="ARBA00012759"/>
    </source>
</evidence>
<dbReference type="PROSITE" id="PS50144">
    <property type="entry name" value="MATH"/>
    <property type="match status" value="1"/>
</dbReference>
<keyword evidence="6" id="KW-0378">Hydrolase</keyword>
<dbReference type="GO" id="GO:0031647">
    <property type="term" value="P:regulation of protein stability"/>
    <property type="evidence" value="ECO:0007669"/>
    <property type="project" value="TreeGrafter"/>
</dbReference>
<evidence type="ECO:0000256" key="6">
    <source>
        <dbReference type="ARBA" id="ARBA00022801"/>
    </source>
</evidence>
<evidence type="ECO:0000259" key="9">
    <source>
        <dbReference type="PROSITE" id="PS50144"/>
    </source>
</evidence>
<dbReference type="PROSITE" id="PS00973">
    <property type="entry name" value="USP_2"/>
    <property type="match status" value="1"/>
</dbReference>
<keyword evidence="5" id="KW-0833">Ubl conjugation pathway</keyword>
<dbReference type="RefSeq" id="XP_022460584.1">
    <property type="nucleotide sequence ID" value="XM_022601326.1"/>
</dbReference>
<dbReference type="EC" id="3.4.19.12" evidence="3"/>
<dbReference type="SUPFAM" id="SSF49599">
    <property type="entry name" value="TRAF domain-like"/>
    <property type="match status" value="1"/>
</dbReference>
<dbReference type="PANTHER" id="PTHR24006:SF644">
    <property type="entry name" value="UBIQUITIN CARBOXYL-TERMINAL HYDROLASE 7"/>
    <property type="match status" value="1"/>
</dbReference>
<reference evidence="11" key="1">
    <citation type="submission" date="2013-12" db="EMBL/GenBank/DDBJ databases">
        <authorList>
            <person name="Genoscope - CEA"/>
        </authorList>
    </citation>
    <scope>NUCLEOTIDE SEQUENCE</scope>
    <source>
        <strain evidence="11">CBS 1993</strain>
    </source>
</reference>
<dbReference type="EMBL" id="HG793129">
    <property type="protein sequence ID" value="CDK28594.1"/>
    <property type="molecule type" value="Genomic_DNA"/>
</dbReference>
<dbReference type="GO" id="GO:0006508">
    <property type="term" value="P:proteolysis"/>
    <property type="evidence" value="ECO:0007669"/>
    <property type="project" value="UniProtKB-KW"/>
</dbReference>
<evidence type="ECO:0000256" key="2">
    <source>
        <dbReference type="ARBA" id="ARBA00009085"/>
    </source>
</evidence>
<dbReference type="FunFam" id="3.90.70.10:FF:000044">
    <property type="entry name" value="Ubiquitin carboxyl-terminal hydrolase 13"/>
    <property type="match status" value="1"/>
</dbReference>
<dbReference type="PROSITE" id="PS50235">
    <property type="entry name" value="USP_3"/>
    <property type="match status" value="1"/>
</dbReference>
<dbReference type="AlphaFoldDB" id="W6MPG8"/>
<dbReference type="GO" id="GO:0005829">
    <property type="term" value="C:cytosol"/>
    <property type="evidence" value="ECO:0007669"/>
    <property type="project" value="EnsemblFungi"/>
</dbReference>